<evidence type="ECO:0000313" key="1">
    <source>
        <dbReference type="EMBL" id="CCC95143.1"/>
    </source>
</evidence>
<dbReference type="VEuPathDB" id="TriTrypDB:TcIL3000.11.5570"/>
<accession>G0V0H2</accession>
<proteinExistence type="predicted"/>
<organism evidence="1">
    <name type="scientific">Trypanosoma congolense (strain IL3000)</name>
    <dbReference type="NCBI Taxonomy" id="1068625"/>
    <lineage>
        <taxon>Eukaryota</taxon>
        <taxon>Discoba</taxon>
        <taxon>Euglenozoa</taxon>
        <taxon>Kinetoplastea</taxon>
        <taxon>Metakinetoplastina</taxon>
        <taxon>Trypanosomatida</taxon>
        <taxon>Trypanosomatidae</taxon>
        <taxon>Trypanosoma</taxon>
        <taxon>Nannomonas</taxon>
    </lineage>
</organism>
<gene>
    <name evidence="1" type="ORF">TCIL3000_11_5570</name>
</gene>
<sequence>MSWLQALGSMSRKAASLPKRRVSASTNTHRYRFAEPVGSVERIGGEFVSGAPEKDIGSSASALLRVSDSWQGALQLIQFSRSELKSVAQTHVRHSSPRTVAECVAVLLEAGKGLLASELLRAWVSNGRGSRGSLTFKRDVKHVITRRLRKSIETLGAIGDVETLRLFISFLHTSLLEQRKLSQYRWQKQCSAPRVISESETSRSDTHKGDGINILENSSLFLSMLGVRRIRLLLVSAVHELIIQECDVVPLSEKLTWINAVSMATPLPLDCVSCIIPCILQEDFQRHIEGNPSYNEQILRHIGPALCSGFRSLAECDVLAVLWMPRSELRWARRNNGTERLGSLWSCVKSDVLPQSEFMQNSLFVLSMVDFILNDTSPKKSIRRSHAKLLTLSFEQRELRKLLLKKLRSPRSVDRRLWGKTLLRHPRVLCRLDISPLMVFGVCALTFRSYVCQSDFLRYCLLSVRRMRRSGCYEEASRLVWNHISHYNPLFLRYCAHNPQLVEEATEVLCRTMRRGLAGRREPWMGYRSLAFLRVQVAARGLAPDHCIPVCAGALDCGVHFATVQNFILDAYKEDLSTGRWVLNMVRLVADRHMAPMRVALNSSPHSRNFRGLLRRVSYELSVVNSARFVEVRVPSRSKLLALWTIVNDKTISDSLKQLTCRLFLDVAARGFFKEMHLLVSSGLDKSSNDSYNQIHAVLHEDTLTRFLCEEVFLSVAANCTTEQSFSIFLRALMLFRQADNKYSSTELTLNKLPSKKANSYCRFVMEAELDSASSGIYFNC</sequence>
<name>G0V0H2_TRYCI</name>
<reference evidence="1" key="1">
    <citation type="journal article" date="2012" name="Proc. Natl. Acad. Sci. U.S.A.">
        <title>Antigenic diversity is generated by distinct evolutionary mechanisms in African trypanosome species.</title>
        <authorList>
            <person name="Jackson A.P."/>
            <person name="Berry A."/>
            <person name="Aslett M."/>
            <person name="Allison H.C."/>
            <person name="Burton P."/>
            <person name="Vavrova-Anderson J."/>
            <person name="Brown R."/>
            <person name="Browne H."/>
            <person name="Corton N."/>
            <person name="Hauser H."/>
            <person name="Gamble J."/>
            <person name="Gilderthorp R."/>
            <person name="Marcello L."/>
            <person name="McQuillan J."/>
            <person name="Otto T.D."/>
            <person name="Quail M.A."/>
            <person name="Sanders M.J."/>
            <person name="van Tonder A."/>
            <person name="Ginger M.L."/>
            <person name="Field M.C."/>
            <person name="Barry J.D."/>
            <person name="Hertz-Fowler C."/>
            <person name="Berriman M."/>
        </authorList>
    </citation>
    <scope>NUCLEOTIDE SEQUENCE</scope>
    <source>
        <strain evidence="1">IL3000</strain>
    </source>
</reference>
<dbReference type="EMBL" id="HE575324">
    <property type="protein sequence ID" value="CCC95143.1"/>
    <property type="molecule type" value="Genomic_DNA"/>
</dbReference>
<protein>
    <submittedName>
        <fullName evidence="1">Uncharacterized protein TCIL3000_11_5570</fullName>
    </submittedName>
</protein>
<dbReference type="AlphaFoldDB" id="G0V0H2"/>